<evidence type="ECO:0000256" key="8">
    <source>
        <dbReference type="ARBA" id="ARBA00022695"/>
    </source>
</evidence>
<evidence type="ECO:0000256" key="11">
    <source>
        <dbReference type="ARBA" id="ARBA00029774"/>
    </source>
</evidence>
<dbReference type="Pfam" id="PF03481">
    <property type="entry name" value="Sua5_C"/>
    <property type="match status" value="1"/>
</dbReference>
<dbReference type="EMBL" id="VWSF01000012">
    <property type="protein sequence ID" value="KAA5544004.1"/>
    <property type="molecule type" value="Genomic_DNA"/>
</dbReference>
<dbReference type="Pfam" id="PF01300">
    <property type="entry name" value="Sua5_yciO_yrdC"/>
    <property type="match status" value="1"/>
</dbReference>
<keyword evidence="5 13" id="KW-0963">Cytoplasm</keyword>
<dbReference type="InterPro" id="IPR038385">
    <property type="entry name" value="Sua5/YwlC_C"/>
</dbReference>
<evidence type="ECO:0000256" key="14">
    <source>
        <dbReference type="PIRSR" id="PIRSR004930-1"/>
    </source>
</evidence>
<dbReference type="NCBIfam" id="TIGR00057">
    <property type="entry name" value="L-threonylcarbamoyladenylate synthase"/>
    <property type="match status" value="1"/>
</dbReference>
<dbReference type="InterPro" id="IPR005145">
    <property type="entry name" value="Sua5_C"/>
</dbReference>
<comment type="similarity">
    <text evidence="2 13">Belongs to the SUA5 family.</text>
</comment>
<dbReference type="Proteomes" id="UP000323426">
    <property type="component" value="Unassembled WGS sequence"/>
</dbReference>
<dbReference type="PANTHER" id="PTHR17490:SF16">
    <property type="entry name" value="THREONYLCARBAMOYL-AMP SYNTHASE"/>
    <property type="match status" value="1"/>
</dbReference>
<protein>
    <recommendedName>
        <fullName evidence="4 13">Threonylcarbamoyl-AMP synthase</fullName>
        <shortName evidence="13">TC-AMP synthase</shortName>
        <ecNumber evidence="3 13">2.7.7.87</ecNumber>
    </recommendedName>
    <alternativeName>
        <fullName evidence="11 13">L-threonylcarbamoyladenylate synthase</fullName>
    </alternativeName>
</protein>
<dbReference type="AlphaFoldDB" id="A0A5M6D8Y6"/>
<dbReference type="PIRSF" id="PIRSF004930">
    <property type="entry name" value="Tln_factor_SUA5"/>
    <property type="match status" value="1"/>
</dbReference>
<comment type="catalytic activity">
    <reaction evidence="12 13">
        <text>L-threonine + hydrogencarbonate + ATP = L-threonylcarbamoyladenylate + diphosphate + H2O</text>
        <dbReference type="Rhea" id="RHEA:36407"/>
        <dbReference type="ChEBI" id="CHEBI:15377"/>
        <dbReference type="ChEBI" id="CHEBI:17544"/>
        <dbReference type="ChEBI" id="CHEBI:30616"/>
        <dbReference type="ChEBI" id="CHEBI:33019"/>
        <dbReference type="ChEBI" id="CHEBI:57926"/>
        <dbReference type="ChEBI" id="CHEBI:73682"/>
        <dbReference type="EC" id="2.7.7.87"/>
    </reaction>
</comment>
<evidence type="ECO:0000313" key="17">
    <source>
        <dbReference type="Proteomes" id="UP000323426"/>
    </source>
</evidence>
<feature type="binding site" evidence="14">
    <location>
        <position position="143"/>
    </location>
    <ligand>
        <name>ATP</name>
        <dbReference type="ChEBI" id="CHEBI:30616"/>
    </ligand>
</feature>
<feature type="binding site" evidence="14">
    <location>
        <position position="113"/>
    </location>
    <ligand>
        <name>L-threonine</name>
        <dbReference type="ChEBI" id="CHEBI:57926"/>
    </ligand>
</feature>
<evidence type="ECO:0000313" key="16">
    <source>
        <dbReference type="EMBL" id="KAA5544004.1"/>
    </source>
</evidence>
<dbReference type="FunFam" id="3.90.870.10:FF:000009">
    <property type="entry name" value="Threonylcarbamoyl-AMP synthase, putative"/>
    <property type="match status" value="1"/>
</dbReference>
<evidence type="ECO:0000256" key="3">
    <source>
        <dbReference type="ARBA" id="ARBA00012584"/>
    </source>
</evidence>
<evidence type="ECO:0000259" key="15">
    <source>
        <dbReference type="PROSITE" id="PS51163"/>
    </source>
</evidence>
<dbReference type="InterPro" id="IPR050156">
    <property type="entry name" value="TC-AMP_synthase_SUA5"/>
</dbReference>
<evidence type="ECO:0000256" key="7">
    <source>
        <dbReference type="ARBA" id="ARBA00022694"/>
    </source>
</evidence>
<comment type="caution">
    <text evidence="16">The sequence shown here is derived from an EMBL/GenBank/DDBJ whole genome shotgun (WGS) entry which is preliminary data.</text>
</comment>
<comment type="subcellular location">
    <subcellularLocation>
        <location evidence="1 13">Cytoplasm</location>
    </subcellularLocation>
</comment>
<keyword evidence="6 13" id="KW-0808">Transferase</keyword>
<evidence type="ECO:0000256" key="10">
    <source>
        <dbReference type="ARBA" id="ARBA00022840"/>
    </source>
</evidence>
<feature type="binding site" evidence="14">
    <location>
        <position position="224"/>
    </location>
    <ligand>
        <name>ATP</name>
        <dbReference type="ChEBI" id="CHEBI:30616"/>
    </ligand>
</feature>
<dbReference type="InterPro" id="IPR010923">
    <property type="entry name" value="T(6)A37_SUA5"/>
</dbReference>
<dbReference type="RefSeq" id="WP_150089565.1">
    <property type="nucleotide sequence ID" value="NZ_VWSF01000012.1"/>
</dbReference>
<evidence type="ECO:0000256" key="12">
    <source>
        <dbReference type="ARBA" id="ARBA00048366"/>
    </source>
</evidence>
<feature type="binding site" evidence="14">
    <location>
        <position position="187"/>
    </location>
    <ligand>
        <name>ATP</name>
        <dbReference type="ChEBI" id="CHEBI:30616"/>
    </ligand>
</feature>
<evidence type="ECO:0000256" key="6">
    <source>
        <dbReference type="ARBA" id="ARBA00022679"/>
    </source>
</evidence>
<feature type="binding site" evidence="14">
    <location>
        <position position="173"/>
    </location>
    <ligand>
        <name>L-threonine</name>
        <dbReference type="ChEBI" id="CHEBI:57926"/>
    </ligand>
</feature>
<dbReference type="Gene3D" id="3.40.50.11030">
    <property type="entry name" value="Threonylcarbamoyl-AMP synthase, C-terminal domain"/>
    <property type="match status" value="1"/>
</dbReference>
<organism evidence="16 17">
    <name type="scientific">Adhaeribacter rhizoryzae</name>
    <dbReference type="NCBI Taxonomy" id="2607907"/>
    <lineage>
        <taxon>Bacteria</taxon>
        <taxon>Pseudomonadati</taxon>
        <taxon>Bacteroidota</taxon>
        <taxon>Cytophagia</taxon>
        <taxon>Cytophagales</taxon>
        <taxon>Hymenobacteraceae</taxon>
        <taxon>Adhaeribacter</taxon>
    </lineage>
</organism>
<dbReference type="Gene3D" id="3.90.870.10">
    <property type="entry name" value="DHBP synthase"/>
    <property type="match status" value="1"/>
</dbReference>
<dbReference type="GO" id="GO:0000049">
    <property type="term" value="F:tRNA binding"/>
    <property type="evidence" value="ECO:0007669"/>
    <property type="project" value="TreeGrafter"/>
</dbReference>
<keyword evidence="17" id="KW-1185">Reference proteome</keyword>
<dbReference type="GO" id="GO:0005524">
    <property type="term" value="F:ATP binding"/>
    <property type="evidence" value="ECO:0007669"/>
    <property type="project" value="UniProtKB-UniRule"/>
</dbReference>
<dbReference type="GO" id="GO:0005737">
    <property type="term" value="C:cytoplasm"/>
    <property type="evidence" value="ECO:0007669"/>
    <property type="project" value="UniProtKB-SubCell"/>
</dbReference>
<evidence type="ECO:0000256" key="4">
    <source>
        <dbReference type="ARBA" id="ARBA00015492"/>
    </source>
</evidence>
<dbReference type="EC" id="2.7.7.87" evidence="3 13"/>
<gene>
    <name evidence="16" type="ORF">F0145_15605</name>
</gene>
<name>A0A5M6D8Y6_9BACT</name>
<dbReference type="InterPro" id="IPR006070">
    <property type="entry name" value="Sua5-like_dom"/>
</dbReference>
<keyword evidence="7 13" id="KW-0819">tRNA processing</keyword>
<dbReference type="GO" id="GO:0061710">
    <property type="term" value="F:L-threonylcarbamoyladenylate synthase"/>
    <property type="evidence" value="ECO:0007669"/>
    <property type="project" value="UniProtKB-EC"/>
</dbReference>
<keyword evidence="8 13" id="KW-0548">Nucleotidyltransferase</keyword>
<dbReference type="PANTHER" id="PTHR17490">
    <property type="entry name" value="SUA5"/>
    <property type="match status" value="1"/>
</dbReference>
<comment type="function">
    <text evidence="13">Required for the formation of a threonylcarbamoyl group on adenosine at position 37 (t(6)A37) in tRNAs that read codons beginning with adenine.</text>
</comment>
<evidence type="ECO:0000256" key="9">
    <source>
        <dbReference type="ARBA" id="ARBA00022741"/>
    </source>
</evidence>
<keyword evidence="10 13" id="KW-0067">ATP-binding</keyword>
<dbReference type="GO" id="GO:0008033">
    <property type="term" value="P:tRNA processing"/>
    <property type="evidence" value="ECO:0007669"/>
    <property type="project" value="UniProtKB-KW"/>
</dbReference>
<feature type="domain" description="YrdC-like" evidence="15">
    <location>
        <begin position="5"/>
        <end position="191"/>
    </location>
</feature>
<dbReference type="SUPFAM" id="SSF55821">
    <property type="entry name" value="YrdC/RibB"/>
    <property type="match status" value="1"/>
</dbReference>
<feature type="binding site" evidence="14">
    <location>
        <position position="27"/>
    </location>
    <ligand>
        <name>L-threonine</name>
        <dbReference type="ChEBI" id="CHEBI:57926"/>
    </ligand>
</feature>
<dbReference type="GO" id="GO:0003725">
    <property type="term" value="F:double-stranded RNA binding"/>
    <property type="evidence" value="ECO:0007669"/>
    <property type="project" value="UniProtKB-UniRule"/>
</dbReference>
<accession>A0A5M6D8Y6</accession>
<proteinExistence type="inferred from homology"/>
<evidence type="ECO:0000256" key="5">
    <source>
        <dbReference type="ARBA" id="ARBA00022490"/>
    </source>
</evidence>
<feature type="binding site" evidence="14">
    <location>
        <position position="133"/>
    </location>
    <ligand>
        <name>L-threonine</name>
        <dbReference type="ChEBI" id="CHEBI:57926"/>
    </ligand>
</feature>
<evidence type="ECO:0000256" key="13">
    <source>
        <dbReference type="PIRNR" id="PIRNR004930"/>
    </source>
</evidence>
<feature type="binding site" evidence="14">
    <location>
        <position position="59"/>
    </location>
    <ligand>
        <name>ATP</name>
        <dbReference type="ChEBI" id="CHEBI:30616"/>
    </ligand>
</feature>
<dbReference type="GO" id="GO:0006450">
    <property type="term" value="P:regulation of translational fidelity"/>
    <property type="evidence" value="ECO:0007669"/>
    <property type="project" value="TreeGrafter"/>
</dbReference>
<sequence>MANIGTDISRAAELLSQGELVAIPTETVYGLAANAYTEAAVLKIFEAKNRPSFDPLIVHTHSIQNFTQIATNIPDLAYRLAEAFMPGPLTLILPRAAQVPFLVTSGHDSVGVRIPNHALTLSLLKELPFPVAAPSANPFGYVSPTTAQHVNQQLGNRIPYILDGGACQVGIESTIISFADGEPEILRLGGLALEEIEKVLGKPILRVKTSSSNPQAPGMLSSHYAPRKKVMLGNINQLLQTHEPGKVGILSFSETFAQVPPAQQVQLSVTGDVYEAARNLFSGLRYLDAQPVDLILAELVPENGLGRAVNDRLRRAAF</sequence>
<feature type="binding site" evidence="14">
    <location>
        <position position="50"/>
    </location>
    <ligand>
        <name>ATP</name>
        <dbReference type="ChEBI" id="CHEBI:30616"/>
    </ligand>
</feature>
<dbReference type="PROSITE" id="PS51163">
    <property type="entry name" value="YRDC"/>
    <property type="match status" value="1"/>
</dbReference>
<reference evidence="16 17" key="1">
    <citation type="submission" date="2019-09" db="EMBL/GenBank/DDBJ databases">
        <title>Genome sequence and assembly of Adhaeribacter sp.</title>
        <authorList>
            <person name="Chhetri G."/>
        </authorList>
    </citation>
    <scope>NUCLEOTIDE SEQUENCE [LARGE SCALE GENOMIC DNA]</scope>
    <source>
        <strain evidence="16 17">DK36</strain>
    </source>
</reference>
<feature type="binding site" evidence="14">
    <location>
        <position position="135"/>
    </location>
    <ligand>
        <name>ATP</name>
        <dbReference type="ChEBI" id="CHEBI:30616"/>
    </ligand>
</feature>
<dbReference type="InterPro" id="IPR017945">
    <property type="entry name" value="DHBP_synth_RibB-like_a/b_dom"/>
</dbReference>
<keyword evidence="9 13" id="KW-0547">Nucleotide-binding</keyword>
<evidence type="ECO:0000256" key="2">
    <source>
        <dbReference type="ARBA" id="ARBA00007663"/>
    </source>
</evidence>
<evidence type="ECO:0000256" key="1">
    <source>
        <dbReference type="ARBA" id="ARBA00004496"/>
    </source>
</evidence>